<dbReference type="Gene3D" id="2.60.40.4070">
    <property type="match status" value="1"/>
</dbReference>
<feature type="domain" description="FlgD/Vpr Ig-like" evidence="1">
    <location>
        <begin position="321"/>
        <end position="379"/>
    </location>
</feature>
<dbReference type="Pfam" id="PF13860">
    <property type="entry name" value="FlgD_ig"/>
    <property type="match status" value="1"/>
</dbReference>
<gene>
    <name evidence="2" type="ORF">ENP86_10150</name>
</gene>
<sequence>MAGLSVWHLVWLEHLWSKVNTSGVVLDINGIAISYSDNYQWYPSLTFDGTNYFVVWGDRRGGLPEKIYGGRINQSGTVLDPDGIPISTVATNGQYFPSVAFDNTNYLVVWDDFRSTTHNIMGARVTTAGTVLDPNGRYISNAARDQLYPAIVFGNTNYFVVWDDYRSNIDFDVYGARVDQSASVLDPNGILVTPTINYQLNPAVAFDGTNYVIIWEDNRNGSWDIYGAAVDLNGTVVSNFVVCSHTNNEIDPALTIGTGGQILTVYSRFTDYINNKLVKTMRIWGTLYSLVGTEENSGVERTGPLLLQNLPNPFENTTMIKYIIRDPDSKVVLMVYDSQGRKVKTLVNDSKTAGEYFVKWDGKDEYKNLLPEGLYFCTLKNGNHYGVKKMILLR</sequence>
<organism evidence="2">
    <name type="scientific">candidate division WOR-3 bacterium</name>
    <dbReference type="NCBI Taxonomy" id="2052148"/>
    <lineage>
        <taxon>Bacteria</taxon>
        <taxon>Bacteria division WOR-3</taxon>
    </lineage>
</organism>
<reference evidence="2" key="1">
    <citation type="journal article" date="2020" name="mSystems">
        <title>Genome- and Community-Level Interaction Insights into Carbon Utilization and Element Cycling Functions of Hydrothermarchaeota in Hydrothermal Sediment.</title>
        <authorList>
            <person name="Zhou Z."/>
            <person name="Liu Y."/>
            <person name="Xu W."/>
            <person name="Pan J."/>
            <person name="Luo Z.H."/>
            <person name="Li M."/>
        </authorList>
    </citation>
    <scope>NUCLEOTIDE SEQUENCE [LARGE SCALE GENOMIC DNA]</scope>
    <source>
        <strain evidence="2">SpSt-258</strain>
    </source>
</reference>
<dbReference type="InterPro" id="IPR026444">
    <property type="entry name" value="Secre_tail"/>
</dbReference>
<name>A0A7V0Z7A3_UNCW3</name>
<dbReference type="EMBL" id="DSKY01000022">
    <property type="protein sequence ID" value="HDY59888.1"/>
    <property type="molecule type" value="Genomic_DNA"/>
</dbReference>
<dbReference type="InterPro" id="IPR025965">
    <property type="entry name" value="FlgD/Vpr_Ig-like"/>
</dbReference>
<dbReference type="NCBIfam" id="TIGR04183">
    <property type="entry name" value="Por_Secre_tail"/>
    <property type="match status" value="1"/>
</dbReference>
<evidence type="ECO:0000259" key="1">
    <source>
        <dbReference type="Pfam" id="PF13860"/>
    </source>
</evidence>
<protein>
    <submittedName>
        <fullName evidence="2">T9SS type A sorting domain-containing protein</fullName>
    </submittedName>
</protein>
<proteinExistence type="predicted"/>
<evidence type="ECO:0000313" key="2">
    <source>
        <dbReference type="EMBL" id="HDY59888.1"/>
    </source>
</evidence>
<dbReference type="AlphaFoldDB" id="A0A7V0Z7A3"/>
<accession>A0A7V0Z7A3</accession>
<comment type="caution">
    <text evidence="2">The sequence shown here is derived from an EMBL/GenBank/DDBJ whole genome shotgun (WGS) entry which is preliminary data.</text>
</comment>